<dbReference type="AlphaFoldDB" id="A0A3N8RY46"/>
<gene>
    <name evidence="2" type="ORF">DF037_12775</name>
</gene>
<accession>A0A3N8RY46</accession>
<dbReference type="EMBL" id="QTQX01000007">
    <property type="protein sequence ID" value="RQT29960.1"/>
    <property type="molecule type" value="Genomic_DNA"/>
</dbReference>
<feature type="domain" description="Surface-adhesin protein E-like" evidence="1">
    <location>
        <begin position="43"/>
        <end position="130"/>
    </location>
</feature>
<protein>
    <recommendedName>
        <fullName evidence="1">Surface-adhesin protein E-like domain-containing protein</fullName>
    </recommendedName>
</protein>
<evidence type="ECO:0000313" key="3">
    <source>
        <dbReference type="Proteomes" id="UP000269271"/>
    </source>
</evidence>
<dbReference type="RefSeq" id="WP_124471829.1">
    <property type="nucleotide sequence ID" value="NZ_CABVQQ010000016.1"/>
</dbReference>
<sequence>MEIRLSAKQVLLAVAVCSTLMAATSAASASEWYVYPSSRYGYLLAEKAQMVKSGDTVKFWSAQLPLRGKSGQPVYTKTVYAINCGQRTYSILQDTAYDANESGIDIPVAQASREIEPDSKEEALAGFACGPKSNAWESINSVAEFLHARANLAKQGLTD</sequence>
<name>A0A3N8RY46_9BURK</name>
<evidence type="ECO:0000259" key="1">
    <source>
        <dbReference type="Pfam" id="PF16747"/>
    </source>
</evidence>
<dbReference type="Pfam" id="PF16747">
    <property type="entry name" value="Adhesin_E"/>
    <property type="match status" value="1"/>
</dbReference>
<dbReference type="Proteomes" id="UP000269271">
    <property type="component" value="Unassembled WGS sequence"/>
</dbReference>
<evidence type="ECO:0000313" key="2">
    <source>
        <dbReference type="EMBL" id="RQT29960.1"/>
    </source>
</evidence>
<comment type="caution">
    <text evidence="2">The sequence shown here is derived from an EMBL/GenBank/DDBJ whole genome shotgun (WGS) entry which is preliminary data.</text>
</comment>
<dbReference type="InterPro" id="IPR031939">
    <property type="entry name" value="Adhesin_E-like"/>
</dbReference>
<organism evidence="2 3">
    <name type="scientific">Burkholderia contaminans</name>
    <dbReference type="NCBI Taxonomy" id="488447"/>
    <lineage>
        <taxon>Bacteria</taxon>
        <taxon>Pseudomonadati</taxon>
        <taxon>Pseudomonadota</taxon>
        <taxon>Betaproteobacteria</taxon>
        <taxon>Burkholderiales</taxon>
        <taxon>Burkholderiaceae</taxon>
        <taxon>Burkholderia</taxon>
        <taxon>Burkholderia cepacia complex</taxon>
    </lineage>
</organism>
<proteinExistence type="predicted"/>
<reference evidence="2 3" key="1">
    <citation type="submission" date="2018-08" db="EMBL/GenBank/DDBJ databases">
        <title>Comparative analysis of Burkholderia isolates from Puerto Rico.</title>
        <authorList>
            <person name="Hall C."/>
            <person name="Sahl J."/>
            <person name="Wagner D."/>
        </authorList>
    </citation>
    <scope>NUCLEOTIDE SEQUENCE [LARGE SCALE GENOMIC DNA]</scope>
    <source>
        <strain evidence="2 3">Bp9001</strain>
    </source>
</reference>